<dbReference type="PROSITE" id="PS51257">
    <property type="entry name" value="PROKAR_LIPOPROTEIN"/>
    <property type="match status" value="1"/>
</dbReference>
<sequence length="40" mass="4237">MRSQPSKASEGHNGPTFLVLSTSCSRDTGPTSSPPILHVR</sequence>
<reference evidence="2" key="1">
    <citation type="submission" date="2020-09" db="EMBL/GenBank/DDBJ databases">
        <title>Genome-Enabled Discovery of Anthraquinone Biosynthesis in Senna tora.</title>
        <authorList>
            <person name="Kang S.-H."/>
            <person name="Pandey R.P."/>
            <person name="Lee C.-M."/>
            <person name="Sim J.-S."/>
            <person name="Jeong J.-T."/>
            <person name="Choi B.-S."/>
            <person name="Jung M."/>
            <person name="Ginzburg D."/>
            <person name="Zhao K."/>
            <person name="Won S.Y."/>
            <person name="Oh T.-J."/>
            <person name="Yu Y."/>
            <person name="Kim N.-H."/>
            <person name="Lee O.R."/>
            <person name="Lee T.-H."/>
            <person name="Bashyal P."/>
            <person name="Kim T.-S."/>
            <person name="Lee W.-H."/>
            <person name="Kawkins C."/>
            <person name="Kim C.-K."/>
            <person name="Kim J.S."/>
            <person name="Ahn B.O."/>
            <person name="Rhee S.Y."/>
            <person name="Sohng J.K."/>
        </authorList>
    </citation>
    <scope>NUCLEOTIDE SEQUENCE</scope>
    <source>
        <tissue evidence="2">Leaf</tissue>
    </source>
</reference>
<comment type="caution">
    <text evidence="2">The sequence shown here is derived from an EMBL/GenBank/DDBJ whole genome shotgun (WGS) entry which is preliminary data.</text>
</comment>
<evidence type="ECO:0000256" key="1">
    <source>
        <dbReference type="SAM" id="MobiDB-lite"/>
    </source>
</evidence>
<gene>
    <name evidence="2" type="ORF">G2W53_042942</name>
</gene>
<dbReference type="EMBL" id="JAAIUW010000013">
    <property type="protein sequence ID" value="KAF7803831.1"/>
    <property type="molecule type" value="Genomic_DNA"/>
</dbReference>
<feature type="compositionally biased region" description="Polar residues" evidence="1">
    <location>
        <begin position="19"/>
        <end position="31"/>
    </location>
</feature>
<accession>A0A834SI31</accession>
<keyword evidence="3" id="KW-1185">Reference proteome</keyword>
<organism evidence="2 3">
    <name type="scientific">Senna tora</name>
    <dbReference type="NCBI Taxonomy" id="362788"/>
    <lineage>
        <taxon>Eukaryota</taxon>
        <taxon>Viridiplantae</taxon>
        <taxon>Streptophyta</taxon>
        <taxon>Embryophyta</taxon>
        <taxon>Tracheophyta</taxon>
        <taxon>Spermatophyta</taxon>
        <taxon>Magnoliopsida</taxon>
        <taxon>eudicotyledons</taxon>
        <taxon>Gunneridae</taxon>
        <taxon>Pentapetalae</taxon>
        <taxon>rosids</taxon>
        <taxon>fabids</taxon>
        <taxon>Fabales</taxon>
        <taxon>Fabaceae</taxon>
        <taxon>Caesalpinioideae</taxon>
        <taxon>Cassia clade</taxon>
        <taxon>Senna</taxon>
    </lineage>
</organism>
<evidence type="ECO:0000313" key="3">
    <source>
        <dbReference type="Proteomes" id="UP000634136"/>
    </source>
</evidence>
<dbReference type="Proteomes" id="UP000634136">
    <property type="component" value="Unassembled WGS sequence"/>
</dbReference>
<proteinExistence type="predicted"/>
<evidence type="ECO:0000313" key="2">
    <source>
        <dbReference type="EMBL" id="KAF7803831.1"/>
    </source>
</evidence>
<dbReference type="AlphaFoldDB" id="A0A834SI31"/>
<name>A0A834SI31_9FABA</name>
<feature type="region of interest" description="Disordered" evidence="1">
    <location>
        <begin position="1"/>
        <end position="40"/>
    </location>
</feature>
<protein>
    <submittedName>
        <fullName evidence="2">Uncharacterized protein</fullName>
    </submittedName>
</protein>